<dbReference type="EMBL" id="KZ678133">
    <property type="protein sequence ID" value="PSN68646.1"/>
    <property type="molecule type" value="Genomic_DNA"/>
</dbReference>
<protein>
    <submittedName>
        <fullName evidence="2">Uncharacterized protein</fullName>
    </submittedName>
</protein>
<feature type="region of interest" description="Disordered" evidence="1">
    <location>
        <begin position="120"/>
        <end position="180"/>
    </location>
</feature>
<proteinExistence type="predicted"/>
<keyword evidence="3" id="KW-1185">Reference proteome</keyword>
<gene>
    <name evidence="2" type="ORF">BS50DRAFT_586088</name>
</gene>
<evidence type="ECO:0000313" key="3">
    <source>
        <dbReference type="Proteomes" id="UP000240883"/>
    </source>
</evidence>
<organism evidence="2 3">
    <name type="scientific">Corynespora cassiicola Philippines</name>
    <dbReference type="NCBI Taxonomy" id="1448308"/>
    <lineage>
        <taxon>Eukaryota</taxon>
        <taxon>Fungi</taxon>
        <taxon>Dikarya</taxon>
        <taxon>Ascomycota</taxon>
        <taxon>Pezizomycotina</taxon>
        <taxon>Dothideomycetes</taxon>
        <taxon>Pleosporomycetidae</taxon>
        <taxon>Pleosporales</taxon>
        <taxon>Corynesporascaceae</taxon>
        <taxon>Corynespora</taxon>
    </lineage>
</organism>
<accession>A0A2T2NTN8</accession>
<sequence length="214" mass="22888">MGPHPLPAARLSTACLPAACPLPAHRLPTARPPPYRLRPSRTPIPWLCPSQKLCPWEPRPGASQPANPRALRHAGANCHGRRGRGSAAPEASSQPGAPHLAPTPSHTSLAACAHLGRWLSGRPGGQAAGVPPPSAPKSLGSTRLPKPRARLKHLQPQHHDAIARRPSPPPYPPRDPIYWSPARMSHPKATWKVPPCSTIMTAQNKPHAKEGIPF</sequence>
<reference evidence="2 3" key="1">
    <citation type="journal article" date="2018" name="Front. Microbiol.">
        <title>Genome-Wide Analysis of Corynespora cassiicola Leaf Fall Disease Putative Effectors.</title>
        <authorList>
            <person name="Lopez D."/>
            <person name="Ribeiro S."/>
            <person name="Label P."/>
            <person name="Fumanal B."/>
            <person name="Venisse J.S."/>
            <person name="Kohler A."/>
            <person name="de Oliveira R.R."/>
            <person name="Labutti K."/>
            <person name="Lipzen A."/>
            <person name="Lail K."/>
            <person name="Bauer D."/>
            <person name="Ohm R.A."/>
            <person name="Barry K.W."/>
            <person name="Spatafora J."/>
            <person name="Grigoriev I.V."/>
            <person name="Martin F.M."/>
            <person name="Pujade-Renaud V."/>
        </authorList>
    </citation>
    <scope>NUCLEOTIDE SEQUENCE [LARGE SCALE GENOMIC DNA]</scope>
    <source>
        <strain evidence="2 3">Philippines</strain>
    </source>
</reference>
<feature type="compositionally biased region" description="Pro residues" evidence="1">
    <location>
        <begin position="166"/>
        <end position="175"/>
    </location>
</feature>
<name>A0A2T2NTN8_CORCC</name>
<evidence type="ECO:0000313" key="2">
    <source>
        <dbReference type="EMBL" id="PSN68646.1"/>
    </source>
</evidence>
<feature type="compositionally biased region" description="Basic residues" evidence="1">
    <location>
        <begin position="145"/>
        <end position="156"/>
    </location>
</feature>
<dbReference type="Proteomes" id="UP000240883">
    <property type="component" value="Unassembled WGS sequence"/>
</dbReference>
<dbReference type="AlphaFoldDB" id="A0A2T2NTN8"/>
<evidence type="ECO:0000256" key="1">
    <source>
        <dbReference type="SAM" id="MobiDB-lite"/>
    </source>
</evidence>
<feature type="region of interest" description="Disordered" evidence="1">
    <location>
        <begin position="57"/>
        <end position="106"/>
    </location>
</feature>